<dbReference type="PROSITE" id="PS50157">
    <property type="entry name" value="ZINC_FINGER_C2H2_2"/>
    <property type="match status" value="1"/>
</dbReference>
<dbReference type="SUPFAM" id="SSF57667">
    <property type="entry name" value="beta-beta-alpha zinc fingers"/>
    <property type="match status" value="1"/>
</dbReference>
<dbReference type="InterPro" id="IPR013087">
    <property type="entry name" value="Znf_C2H2_type"/>
</dbReference>
<sequence>MTDVLYASMLYCSLCDRYFPGEEARAQHVQVSSNHPLCEPCNRRFANKNTLRNHLVTSLRHHYCAVCEREFNTAAGLRVHIDFASVHRDDSDDDDLEDYAPGDDEEFEHESGWEDTMGSMIYPEESERADDDLDVSEYETEVSDDGYDEEDEYWDEDFLDDVEDTNYDGFASIAAASSSVMRGRLDDRVSTLRLNIILED</sequence>
<feature type="domain" description="C2H2-type" evidence="3">
    <location>
        <begin position="62"/>
        <end position="92"/>
    </location>
</feature>
<protein>
    <recommendedName>
        <fullName evidence="3">C2H2-type domain-containing protein</fullName>
    </recommendedName>
</protein>
<dbReference type="Proteomes" id="UP000006352">
    <property type="component" value="Unassembled WGS sequence"/>
</dbReference>
<keyword evidence="5" id="KW-1185">Reference proteome</keyword>
<dbReference type="HOGENOM" id="CLU_1366269_0_0_1"/>
<dbReference type="Pfam" id="PF12874">
    <property type="entry name" value="zf-met"/>
    <property type="match status" value="2"/>
</dbReference>
<name>J4H2B2_9APHY</name>
<evidence type="ECO:0000313" key="5">
    <source>
        <dbReference type="Proteomes" id="UP000006352"/>
    </source>
</evidence>
<dbReference type="EMBL" id="HE797023">
    <property type="protein sequence ID" value="CCM01219.1"/>
    <property type="molecule type" value="Genomic_DNA"/>
</dbReference>
<evidence type="ECO:0000256" key="1">
    <source>
        <dbReference type="PROSITE-ProRule" id="PRU00042"/>
    </source>
</evidence>
<dbReference type="InterPro" id="IPR036236">
    <property type="entry name" value="Znf_C2H2_sf"/>
</dbReference>
<feature type="region of interest" description="Disordered" evidence="2">
    <location>
        <begin position="88"/>
        <end position="111"/>
    </location>
</feature>
<feature type="compositionally biased region" description="Acidic residues" evidence="2">
    <location>
        <begin position="91"/>
        <end position="108"/>
    </location>
</feature>
<dbReference type="OrthoDB" id="6270329at2759"/>
<proteinExistence type="predicted"/>
<dbReference type="GeneID" id="24096130"/>
<evidence type="ECO:0000259" key="3">
    <source>
        <dbReference type="PROSITE" id="PS50157"/>
    </source>
</evidence>
<gene>
    <name evidence="4" type="ORF">FIBRA_03267</name>
</gene>
<dbReference type="STRING" id="599839.J4H2B2"/>
<reference evidence="4 5" key="1">
    <citation type="journal article" date="2012" name="Appl. Environ. Microbiol.">
        <title>Short-read sequencing for genomic analysis of the brown rot fungus Fibroporia radiculosa.</title>
        <authorList>
            <person name="Tang J.D."/>
            <person name="Perkins A.D."/>
            <person name="Sonstegard T.S."/>
            <person name="Schroeder S.G."/>
            <person name="Burgess S.C."/>
            <person name="Diehl S.V."/>
        </authorList>
    </citation>
    <scope>NUCLEOTIDE SEQUENCE [LARGE SCALE GENOMIC DNA]</scope>
    <source>
        <strain evidence="4 5">TFFH 294</strain>
    </source>
</reference>
<keyword evidence="1" id="KW-0862">Zinc</keyword>
<dbReference type="InParanoid" id="J4H2B2"/>
<organism evidence="4 5">
    <name type="scientific">Fibroporia radiculosa</name>
    <dbReference type="NCBI Taxonomy" id="599839"/>
    <lineage>
        <taxon>Eukaryota</taxon>
        <taxon>Fungi</taxon>
        <taxon>Dikarya</taxon>
        <taxon>Basidiomycota</taxon>
        <taxon>Agaricomycotina</taxon>
        <taxon>Agaricomycetes</taxon>
        <taxon>Polyporales</taxon>
        <taxon>Fibroporiaceae</taxon>
        <taxon>Fibroporia</taxon>
    </lineage>
</organism>
<dbReference type="AlphaFoldDB" id="J4H2B2"/>
<evidence type="ECO:0000313" key="4">
    <source>
        <dbReference type="EMBL" id="CCM01219.1"/>
    </source>
</evidence>
<evidence type="ECO:0000256" key="2">
    <source>
        <dbReference type="SAM" id="MobiDB-lite"/>
    </source>
</evidence>
<dbReference type="SMART" id="SM00355">
    <property type="entry name" value="ZnF_C2H2"/>
    <property type="match status" value="3"/>
</dbReference>
<keyword evidence="1" id="KW-0863">Zinc-finger</keyword>
<accession>J4H2B2</accession>
<dbReference type="GO" id="GO:0008270">
    <property type="term" value="F:zinc ion binding"/>
    <property type="evidence" value="ECO:0007669"/>
    <property type="project" value="UniProtKB-KW"/>
</dbReference>
<keyword evidence="1" id="KW-0479">Metal-binding</keyword>
<dbReference type="RefSeq" id="XP_012180502.1">
    <property type="nucleotide sequence ID" value="XM_012325112.1"/>
</dbReference>
<dbReference type="Gene3D" id="3.30.160.60">
    <property type="entry name" value="Classic Zinc Finger"/>
    <property type="match status" value="1"/>
</dbReference>